<evidence type="ECO:0000313" key="3">
    <source>
        <dbReference type="Proteomes" id="UP000000496"/>
    </source>
</evidence>
<accession>F8L3X6</accession>
<evidence type="ECO:0000313" key="2">
    <source>
        <dbReference type="EMBL" id="CCB90006.1"/>
    </source>
</evidence>
<keyword evidence="1" id="KW-1133">Transmembrane helix</keyword>
<dbReference type="RefSeq" id="WP_013944472.1">
    <property type="nucleotide sequence ID" value="NC_015713.1"/>
</dbReference>
<keyword evidence="1" id="KW-0812">Transmembrane</keyword>
<dbReference type="Proteomes" id="UP000000496">
    <property type="component" value="Chromosome gsn.131"/>
</dbReference>
<feature type="transmembrane region" description="Helical" evidence="1">
    <location>
        <begin position="12"/>
        <end position="31"/>
    </location>
</feature>
<evidence type="ECO:0000256" key="1">
    <source>
        <dbReference type="SAM" id="Phobius"/>
    </source>
</evidence>
<keyword evidence="1" id="KW-0472">Membrane</keyword>
<dbReference type="AlphaFoldDB" id="F8L3X6"/>
<reference key="1">
    <citation type="journal article" date="2011" name="Mol. Biol. Evol.">
        <title>Unity in variety -- the pan-genome of the Chlamydiae.</title>
        <authorList>
            <person name="Collingro A."/>
            <person name="Tischler P."/>
            <person name="Weinmaier T."/>
            <person name="Penz T."/>
            <person name="Heinz E."/>
            <person name="Brunham R.C."/>
            <person name="Read T.D."/>
            <person name="Bavoil P.M."/>
            <person name="Sachse K."/>
            <person name="Kahane S."/>
            <person name="Friedman M.G."/>
            <person name="Rattei T."/>
            <person name="Myers G.S.A."/>
            <person name="Horn M."/>
        </authorList>
    </citation>
    <scope>NUCLEOTIDE SEQUENCE</scope>
    <source>
        <strain>Z</strain>
    </source>
</reference>
<name>F8L3X6_SIMNZ</name>
<dbReference type="STRING" id="331113.SNE_A21290"/>
<dbReference type="EMBL" id="FR872582">
    <property type="protein sequence ID" value="CCB90006.1"/>
    <property type="molecule type" value="Genomic_DNA"/>
</dbReference>
<protein>
    <submittedName>
        <fullName evidence="2">Uncharacterized protein</fullName>
    </submittedName>
</protein>
<proteinExistence type="predicted"/>
<organism evidence="2 3">
    <name type="scientific">Simkania negevensis (strain ATCC VR-1471 / DSM 27360 / Z)</name>
    <dbReference type="NCBI Taxonomy" id="331113"/>
    <lineage>
        <taxon>Bacteria</taxon>
        <taxon>Pseudomonadati</taxon>
        <taxon>Chlamydiota</taxon>
        <taxon>Chlamydiia</taxon>
        <taxon>Parachlamydiales</taxon>
        <taxon>Simkaniaceae</taxon>
        <taxon>Simkania</taxon>
    </lineage>
</organism>
<keyword evidence="3" id="KW-1185">Reference proteome</keyword>
<gene>
    <name evidence="2" type="ordered locus">SNE_A21290</name>
</gene>
<dbReference type="KEGG" id="sng:SNE_A21290"/>
<sequence length="53" mass="6170">MDNVEKLTDREWILIAIFIAILVSFVSIAYLSDRKVDKEIEQYLDSSSSKQTF</sequence>
<reference evidence="2 3" key="2">
    <citation type="journal article" date="2011" name="Mol. Biol. Evol.">
        <title>Unity in variety--the pan-genome of the Chlamydiae.</title>
        <authorList>
            <person name="Collingro A."/>
            <person name="Tischler P."/>
            <person name="Weinmaier T."/>
            <person name="Penz T."/>
            <person name="Heinz E."/>
            <person name="Brunham R.C."/>
            <person name="Read T.D."/>
            <person name="Bavoil P.M."/>
            <person name="Sachse K."/>
            <person name="Kahane S."/>
            <person name="Friedman M.G."/>
            <person name="Rattei T."/>
            <person name="Myers G.S."/>
            <person name="Horn M."/>
        </authorList>
    </citation>
    <scope>NUCLEOTIDE SEQUENCE [LARGE SCALE GENOMIC DNA]</scope>
    <source>
        <strain evidence="3">ATCC VR-1471 / Z</strain>
    </source>
</reference>
<dbReference type="HOGENOM" id="CLU_3066212_0_0_0"/>